<dbReference type="PROSITE" id="PS51352">
    <property type="entry name" value="THIOREDOXIN_2"/>
    <property type="match status" value="1"/>
</dbReference>
<evidence type="ECO:0000256" key="4">
    <source>
        <dbReference type="ARBA" id="ARBA00023157"/>
    </source>
</evidence>
<dbReference type="PANTHER" id="PTHR13887:SF14">
    <property type="entry name" value="DISULFIDE BOND FORMATION PROTEIN D"/>
    <property type="match status" value="1"/>
</dbReference>
<dbReference type="InterPro" id="IPR012336">
    <property type="entry name" value="Thioredoxin-like_fold"/>
</dbReference>
<comment type="caution">
    <text evidence="7">The sequence shown here is derived from an EMBL/GenBank/DDBJ whole genome shotgun (WGS) entry which is preliminary data.</text>
</comment>
<evidence type="ECO:0000256" key="1">
    <source>
        <dbReference type="ARBA" id="ARBA00005791"/>
    </source>
</evidence>
<name>A0A2A8D005_9BACT</name>
<keyword evidence="5" id="KW-0676">Redox-active center</keyword>
<evidence type="ECO:0000256" key="3">
    <source>
        <dbReference type="ARBA" id="ARBA00023002"/>
    </source>
</evidence>
<dbReference type="Proteomes" id="UP000220102">
    <property type="component" value="Unassembled WGS sequence"/>
</dbReference>
<dbReference type="EMBL" id="PDEQ01000002">
    <property type="protein sequence ID" value="PEN14224.1"/>
    <property type="molecule type" value="Genomic_DNA"/>
</dbReference>
<evidence type="ECO:0000313" key="7">
    <source>
        <dbReference type="EMBL" id="PEN14224.1"/>
    </source>
</evidence>
<evidence type="ECO:0000313" key="8">
    <source>
        <dbReference type="Proteomes" id="UP000220102"/>
    </source>
</evidence>
<dbReference type="PANTHER" id="PTHR13887">
    <property type="entry name" value="GLUTATHIONE S-TRANSFERASE KAPPA"/>
    <property type="match status" value="1"/>
</dbReference>
<reference evidence="7 8" key="1">
    <citation type="submission" date="2017-10" db="EMBL/GenBank/DDBJ databases">
        <title>Draft genome of Longibacter Salinarum.</title>
        <authorList>
            <person name="Goh K.M."/>
            <person name="Shamsir M.S."/>
            <person name="Lim S.W."/>
        </authorList>
    </citation>
    <scope>NUCLEOTIDE SEQUENCE [LARGE SCALE GENOMIC DNA]</scope>
    <source>
        <strain evidence="7 8">KCTC 52045</strain>
    </source>
</reference>
<dbReference type="Gene3D" id="3.40.30.10">
    <property type="entry name" value="Glutaredoxin"/>
    <property type="match status" value="1"/>
</dbReference>
<dbReference type="OrthoDB" id="117402at2"/>
<dbReference type="InterPro" id="IPR013766">
    <property type="entry name" value="Thioredoxin_domain"/>
</dbReference>
<accession>A0A2A8D005</accession>
<evidence type="ECO:0000256" key="5">
    <source>
        <dbReference type="ARBA" id="ARBA00023284"/>
    </source>
</evidence>
<keyword evidence="3" id="KW-0560">Oxidoreductase</keyword>
<keyword evidence="4" id="KW-1015">Disulfide bond</keyword>
<evidence type="ECO:0000256" key="2">
    <source>
        <dbReference type="ARBA" id="ARBA00022729"/>
    </source>
</evidence>
<gene>
    <name evidence="7" type="ORF">CRI94_04070</name>
</gene>
<comment type="similarity">
    <text evidence="1">Belongs to the thioredoxin family. DsbA subfamily.</text>
</comment>
<protein>
    <recommendedName>
        <fullName evidence="6">Thioredoxin domain-containing protein</fullName>
    </recommendedName>
</protein>
<dbReference type="Pfam" id="PF13462">
    <property type="entry name" value="Thioredoxin_4"/>
    <property type="match status" value="1"/>
</dbReference>
<dbReference type="AlphaFoldDB" id="A0A2A8D005"/>
<feature type="domain" description="Thioredoxin" evidence="6">
    <location>
        <begin position="126"/>
        <end position="344"/>
    </location>
</feature>
<organism evidence="7 8">
    <name type="scientific">Longibacter salinarum</name>
    <dbReference type="NCBI Taxonomy" id="1850348"/>
    <lineage>
        <taxon>Bacteria</taxon>
        <taxon>Pseudomonadati</taxon>
        <taxon>Rhodothermota</taxon>
        <taxon>Rhodothermia</taxon>
        <taxon>Rhodothermales</taxon>
        <taxon>Salisaetaceae</taxon>
        <taxon>Longibacter</taxon>
    </lineage>
</organism>
<sequence length="347" mass="37811">MIPLRRVFATSVGACRLPHVLQRCFACCPVEFPLPSKRLMSPSSILSRIGRGIALVSFLVLLFPTVTSAQDEGLDTQRIIDNLKMEIPQLRQTGQVSLSSFSDSEIDGFKRATLTVNGRQIPMLVTPDGSQALLLAGPPINVSRSVEEVQDALAAESSERGAALARAAKGMPVRGPADAPVTLVEFSDFQCPYCARASSLVNELMSRYPETLNVVYIHYPLPMHEWARPAAVASQCAARQSDDAFWTLHDAYFDNQNDLTEANVVEKSESYLADASIDMDEWRTCAQDSDSAAHQEVQETIEANMQAGRSVNVTGTPSFYINGQKVQGARSVEAFARLIDQAAANAQ</sequence>
<evidence type="ECO:0000259" key="6">
    <source>
        <dbReference type="PROSITE" id="PS51352"/>
    </source>
</evidence>
<dbReference type="SUPFAM" id="SSF52833">
    <property type="entry name" value="Thioredoxin-like"/>
    <property type="match status" value="1"/>
</dbReference>
<dbReference type="InterPro" id="IPR036249">
    <property type="entry name" value="Thioredoxin-like_sf"/>
</dbReference>
<keyword evidence="2" id="KW-0732">Signal</keyword>
<proteinExistence type="inferred from homology"/>
<keyword evidence="8" id="KW-1185">Reference proteome</keyword>
<dbReference type="GO" id="GO:0016491">
    <property type="term" value="F:oxidoreductase activity"/>
    <property type="evidence" value="ECO:0007669"/>
    <property type="project" value="UniProtKB-KW"/>
</dbReference>